<dbReference type="InterPro" id="IPR046865">
    <property type="entry name" value="FapA_b_solenoid"/>
</dbReference>
<feature type="compositionally biased region" description="Pro residues" evidence="1">
    <location>
        <begin position="230"/>
        <end position="239"/>
    </location>
</feature>
<gene>
    <name evidence="3" type="ORF">U7230_07970</name>
</gene>
<evidence type="ECO:0000313" key="4">
    <source>
        <dbReference type="Proteomes" id="UP001332192"/>
    </source>
</evidence>
<dbReference type="InterPro" id="IPR036145">
    <property type="entry name" value="MinC_C_sf"/>
</dbReference>
<accession>A0ABZ1BTC7</accession>
<dbReference type="Pfam" id="PF03961">
    <property type="entry name" value="FapA"/>
    <property type="match status" value="1"/>
</dbReference>
<evidence type="ECO:0000256" key="1">
    <source>
        <dbReference type="SAM" id="MobiDB-lite"/>
    </source>
</evidence>
<dbReference type="Proteomes" id="UP001332192">
    <property type="component" value="Chromosome"/>
</dbReference>
<proteinExistence type="predicted"/>
<keyword evidence="4" id="KW-1185">Reference proteome</keyword>
<name>A0ABZ1BTC7_9FIRM</name>
<dbReference type="SUPFAM" id="SSF63848">
    <property type="entry name" value="Cell-division inhibitor MinC, C-terminal domain"/>
    <property type="match status" value="1"/>
</dbReference>
<dbReference type="InterPro" id="IPR005646">
    <property type="entry name" value="FapA"/>
</dbReference>
<sequence>MRPRFAYRTSPKPPPATGVAPVHGTLAIVNGAVQYTPPQGRGAFPTIEPGEHVRIYCNDRLLQAPTVIFPRDQLRLEAVDVPPAVDVQVEVSRDELTVVLRIRRKPGTRHAIADSPPSTYLKVQTQPVGTIDARPVTLGDVTAALQAARVCHGIDDEALKQAIELANAGGGSEGEPLVVARGDGPQPPRDAIVQLAEGLAPGALVEAGQVLAYKTPAEPGKPGRSVRGAPIPPPPPRDPPLQAGRAAELSPDGLTVTAARGGRLLVHGTTIGVQPVHRVPGDLAGAGVTIRFPGDVLVLGHVREGAAIAAGGKVEIGGGVDGARIESAQSIQVGGSIFRSTLVAGSEAVPAQMTLKALLKRIEHELAYLGQVASAVVRQSGRRDNEVVPFVLERKGTALRESLRQLQAHPAAGELPGQLAQLLPARLTGPGAAHVDAATLDGLTEQVRQAWEGLGPEEAGEASIRVPYAHHSEIKASGRIRFSGRGSYQSHLYAGTGLEAPAGRIVGGEIVVAAGDVVCQTLGGPAAVTHVVVGQEFRVCAYSVLPDIVLQVGGQRMKVTRPYRMVCFRLHDGRITAEAWKG</sequence>
<dbReference type="PANTHER" id="PTHR38032:SF1">
    <property type="entry name" value="RNA-BINDING PROTEIN KHPB N-TERMINAL DOMAIN-CONTAINING PROTEIN"/>
    <property type="match status" value="1"/>
</dbReference>
<organism evidence="3 4">
    <name type="scientific">Carboxydichorda subterranea</name>
    <dbReference type="NCBI Taxonomy" id="3109565"/>
    <lineage>
        <taxon>Bacteria</taxon>
        <taxon>Bacillati</taxon>
        <taxon>Bacillota</taxon>
        <taxon>Limnochordia</taxon>
        <taxon>Limnochordales</taxon>
        <taxon>Geochordaceae</taxon>
        <taxon>Carboxydichorda</taxon>
    </lineage>
</organism>
<dbReference type="RefSeq" id="WP_324715319.1">
    <property type="nucleotide sequence ID" value="NZ_CP141615.1"/>
</dbReference>
<protein>
    <submittedName>
        <fullName evidence="3">FapA family protein</fullName>
    </submittedName>
</protein>
<dbReference type="InterPro" id="IPR046866">
    <property type="entry name" value="FapA_N"/>
</dbReference>
<dbReference type="PANTHER" id="PTHR38032">
    <property type="entry name" value="POLYMERASE-RELATED"/>
    <property type="match status" value="1"/>
</dbReference>
<dbReference type="EMBL" id="CP141615">
    <property type="protein sequence ID" value="WRP16046.1"/>
    <property type="molecule type" value="Genomic_DNA"/>
</dbReference>
<evidence type="ECO:0000259" key="2">
    <source>
        <dbReference type="Pfam" id="PF20250"/>
    </source>
</evidence>
<reference evidence="3 4" key="1">
    <citation type="journal article" date="2024" name="Front. Microbiol.">
        <title>Novel thermophilic genera Geochorda gen. nov. and Carboxydochorda gen. nov. from the deep terrestrial subsurface reveal the ecophysiological diversity in the class Limnochordia.</title>
        <authorList>
            <person name="Karnachuk O.V."/>
            <person name="Lukina A.P."/>
            <person name="Avakyan M.R."/>
            <person name="Kadnikov V.V."/>
            <person name="Begmatov S."/>
            <person name="Beletsky A.V."/>
            <person name="Vlasova K.G."/>
            <person name="Novikov A.A."/>
            <person name="Shcherbakova V.A."/>
            <person name="Mardanov A.V."/>
            <person name="Ravin N.V."/>
        </authorList>
    </citation>
    <scope>NUCLEOTIDE SEQUENCE [LARGE SCALE GENOMIC DNA]</scope>
    <source>
        <strain evidence="3 4">L945</strain>
    </source>
</reference>
<feature type="domain" description="Flagellar Assembly Protein A N-terminal region" evidence="2">
    <location>
        <begin position="88"/>
        <end position="267"/>
    </location>
</feature>
<evidence type="ECO:0000313" key="3">
    <source>
        <dbReference type="EMBL" id="WRP16046.1"/>
    </source>
</evidence>
<feature type="region of interest" description="Disordered" evidence="1">
    <location>
        <begin position="215"/>
        <end position="245"/>
    </location>
</feature>
<dbReference type="Pfam" id="PF20250">
    <property type="entry name" value="FapA_N"/>
    <property type="match status" value="1"/>
</dbReference>